<evidence type="ECO:0000313" key="12">
    <source>
        <dbReference type="Proteomes" id="UP000176037"/>
    </source>
</evidence>
<gene>
    <name evidence="11" type="primary">idnK</name>
    <name evidence="11" type="ORF">BFC17_11110</name>
</gene>
<evidence type="ECO:0000256" key="4">
    <source>
        <dbReference type="ARBA" id="ARBA00022679"/>
    </source>
</evidence>
<comment type="catalytic activity">
    <reaction evidence="9 10">
        <text>D-gluconate + ATP = 6-phospho-D-gluconate + ADP + H(+)</text>
        <dbReference type="Rhea" id="RHEA:19433"/>
        <dbReference type="ChEBI" id="CHEBI:15378"/>
        <dbReference type="ChEBI" id="CHEBI:18391"/>
        <dbReference type="ChEBI" id="CHEBI:30616"/>
        <dbReference type="ChEBI" id="CHEBI:58759"/>
        <dbReference type="ChEBI" id="CHEBI:456216"/>
        <dbReference type="EC" id="2.7.1.12"/>
    </reaction>
</comment>
<keyword evidence="7 10" id="KW-0067">ATP-binding</keyword>
<evidence type="ECO:0000256" key="2">
    <source>
        <dbReference type="ARBA" id="ARBA00008420"/>
    </source>
</evidence>
<dbReference type="CDD" id="cd02021">
    <property type="entry name" value="GntK"/>
    <property type="match status" value="1"/>
</dbReference>
<dbReference type="PANTHER" id="PTHR43442:SF3">
    <property type="entry name" value="GLUCONOKINASE-RELATED"/>
    <property type="match status" value="1"/>
</dbReference>
<dbReference type="InterPro" id="IPR006001">
    <property type="entry name" value="Therm_gnt_kin"/>
</dbReference>
<organism evidence="11 12">
    <name type="scientific">Alteromonas lipolytica</name>
    <dbReference type="NCBI Taxonomy" id="1856405"/>
    <lineage>
        <taxon>Bacteria</taxon>
        <taxon>Pseudomonadati</taxon>
        <taxon>Pseudomonadota</taxon>
        <taxon>Gammaproteobacteria</taxon>
        <taxon>Alteromonadales</taxon>
        <taxon>Alteromonadaceae</taxon>
        <taxon>Alteromonas/Salinimonas group</taxon>
        <taxon>Alteromonas</taxon>
    </lineage>
</organism>
<sequence>MTNIDLLPSPGCIIIMGVSGSGKSTLGERLATVLGARFIDGDDLHPQHNIAKMSRGEALTDSDRAPWLSAIAARAQQLIEQSVSSVIVCSALKRDYRDSFRAHISNLRFVFLDGDFDLIKARMLAREGHFMQAEMLQSQFDTLERPDKSERDIISADISLPIDTLVTTVADHLSAG</sequence>
<keyword evidence="12" id="KW-1185">Reference proteome</keyword>
<dbReference type="GO" id="GO:0019521">
    <property type="term" value="P:D-gluconate metabolic process"/>
    <property type="evidence" value="ECO:0007669"/>
    <property type="project" value="UniProtKB-KW"/>
</dbReference>
<dbReference type="EMBL" id="MJIC01000006">
    <property type="protein sequence ID" value="OFI35822.1"/>
    <property type="molecule type" value="Genomic_DNA"/>
</dbReference>
<keyword evidence="8" id="KW-0311">Gluconate utilization</keyword>
<dbReference type="RefSeq" id="WP_070175062.1">
    <property type="nucleotide sequence ID" value="NZ_BMJR01000008.1"/>
</dbReference>
<keyword evidence="4 10" id="KW-0808">Transferase</keyword>
<evidence type="ECO:0000256" key="1">
    <source>
        <dbReference type="ARBA" id="ARBA00004761"/>
    </source>
</evidence>
<accession>A0A1E8FIQ3</accession>
<dbReference type="GO" id="GO:0005524">
    <property type="term" value="F:ATP binding"/>
    <property type="evidence" value="ECO:0007669"/>
    <property type="project" value="UniProtKB-KW"/>
</dbReference>
<reference evidence="11 12" key="1">
    <citation type="submission" date="2016-09" db="EMBL/GenBank/DDBJ databases">
        <title>Alteromonas lipolytica, a new species isolated from sea water.</title>
        <authorList>
            <person name="Wu Y.-H."/>
            <person name="Cheng H."/>
            <person name="Xu X.-W."/>
        </authorList>
    </citation>
    <scope>NUCLEOTIDE SEQUENCE [LARGE SCALE GENOMIC DNA]</scope>
    <source>
        <strain evidence="11 12">JW12</strain>
    </source>
</reference>
<dbReference type="Gene3D" id="3.40.50.300">
    <property type="entry name" value="P-loop containing nucleotide triphosphate hydrolases"/>
    <property type="match status" value="1"/>
</dbReference>
<keyword evidence="5 10" id="KW-0547">Nucleotide-binding</keyword>
<dbReference type="OrthoDB" id="9795716at2"/>
<name>A0A1E8FIQ3_9ALTE</name>
<proteinExistence type="inferred from homology"/>
<dbReference type="STRING" id="1856405.BFC17_11110"/>
<evidence type="ECO:0000256" key="7">
    <source>
        <dbReference type="ARBA" id="ARBA00022840"/>
    </source>
</evidence>
<dbReference type="AlphaFoldDB" id="A0A1E8FIQ3"/>
<dbReference type="NCBIfam" id="TIGR01313">
    <property type="entry name" value="therm_gnt_kin"/>
    <property type="match status" value="1"/>
</dbReference>
<protein>
    <recommendedName>
        <fullName evidence="3 10">Gluconokinase</fullName>
        <ecNumber evidence="3 10">2.7.1.12</ecNumber>
    </recommendedName>
</protein>
<evidence type="ECO:0000256" key="9">
    <source>
        <dbReference type="ARBA" id="ARBA00048090"/>
    </source>
</evidence>
<dbReference type="SUPFAM" id="SSF52540">
    <property type="entry name" value="P-loop containing nucleoside triphosphate hydrolases"/>
    <property type="match status" value="1"/>
</dbReference>
<dbReference type="GO" id="GO:0046316">
    <property type="term" value="F:gluconokinase activity"/>
    <property type="evidence" value="ECO:0007669"/>
    <property type="project" value="UniProtKB-EC"/>
</dbReference>
<dbReference type="GO" id="GO:0005737">
    <property type="term" value="C:cytoplasm"/>
    <property type="evidence" value="ECO:0007669"/>
    <property type="project" value="TreeGrafter"/>
</dbReference>
<dbReference type="Pfam" id="PF13671">
    <property type="entry name" value="AAA_33"/>
    <property type="match status" value="1"/>
</dbReference>
<evidence type="ECO:0000256" key="10">
    <source>
        <dbReference type="RuleBase" id="RU363066"/>
    </source>
</evidence>
<keyword evidence="6 10" id="KW-0418">Kinase</keyword>
<evidence type="ECO:0000256" key="5">
    <source>
        <dbReference type="ARBA" id="ARBA00022741"/>
    </source>
</evidence>
<dbReference type="Proteomes" id="UP000176037">
    <property type="component" value="Unassembled WGS sequence"/>
</dbReference>
<evidence type="ECO:0000256" key="6">
    <source>
        <dbReference type="ARBA" id="ARBA00022777"/>
    </source>
</evidence>
<evidence type="ECO:0000313" key="11">
    <source>
        <dbReference type="EMBL" id="OFI35822.1"/>
    </source>
</evidence>
<comment type="similarity">
    <text evidence="2 10">Belongs to the gluconokinase GntK/GntV family.</text>
</comment>
<comment type="caution">
    <text evidence="11">The sequence shown here is derived from an EMBL/GenBank/DDBJ whole genome shotgun (WGS) entry which is preliminary data.</text>
</comment>
<dbReference type="InterPro" id="IPR027417">
    <property type="entry name" value="P-loop_NTPase"/>
</dbReference>
<evidence type="ECO:0000256" key="3">
    <source>
        <dbReference type="ARBA" id="ARBA00012054"/>
    </source>
</evidence>
<evidence type="ECO:0000256" key="8">
    <source>
        <dbReference type="ARBA" id="ARBA00023064"/>
    </source>
</evidence>
<comment type="pathway">
    <text evidence="1">Carbohydrate acid metabolism.</text>
</comment>
<dbReference type="EC" id="2.7.1.12" evidence="3 10"/>
<dbReference type="FunFam" id="3.40.50.300:FF:000522">
    <property type="entry name" value="Gluconokinase"/>
    <property type="match status" value="1"/>
</dbReference>
<dbReference type="PANTHER" id="PTHR43442">
    <property type="entry name" value="GLUCONOKINASE-RELATED"/>
    <property type="match status" value="1"/>
</dbReference>